<evidence type="ECO:0000256" key="4">
    <source>
        <dbReference type="ARBA" id="ARBA00022840"/>
    </source>
</evidence>
<gene>
    <name evidence="6" type="primary">LOC102803522</name>
</gene>
<evidence type="ECO:0000256" key="2">
    <source>
        <dbReference type="ARBA" id="ARBA00022598"/>
    </source>
</evidence>
<dbReference type="InterPro" id="IPR001645">
    <property type="entry name" value="Folylpolyglutamate_synth"/>
</dbReference>
<dbReference type="PROSITE" id="PS01012">
    <property type="entry name" value="FOLYLPOLYGLU_SYNT_2"/>
    <property type="match status" value="1"/>
</dbReference>
<feature type="non-terminal residue" evidence="6">
    <location>
        <position position="263"/>
    </location>
</feature>
<keyword evidence="4" id="KW-0067">ATP-binding</keyword>
<evidence type="ECO:0000256" key="1">
    <source>
        <dbReference type="ARBA" id="ARBA00008276"/>
    </source>
</evidence>
<dbReference type="GeneID" id="102803522"/>
<dbReference type="InterPro" id="IPR036565">
    <property type="entry name" value="Mur-like_cat_sf"/>
</dbReference>
<reference evidence="6" key="1">
    <citation type="submission" date="2025-08" db="UniProtKB">
        <authorList>
            <consortium name="RefSeq"/>
        </authorList>
    </citation>
    <scope>IDENTIFICATION</scope>
    <source>
        <tissue evidence="6">Testes</tissue>
    </source>
</reference>
<keyword evidence="2" id="KW-0436">Ligase</keyword>
<keyword evidence="3" id="KW-0547">Nucleotide-binding</keyword>
<evidence type="ECO:0000313" key="5">
    <source>
        <dbReference type="Proteomes" id="UP000694865"/>
    </source>
</evidence>
<dbReference type="InterPro" id="IPR018109">
    <property type="entry name" value="Folylpolyglutamate_synth_CS"/>
</dbReference>
<accession>A0ABM0LZS2</accession>
<evidence type="ECO:0000313" key="6">
    <source>
        <dbReference type="RefSeq" id="XP_006813263.1"/>
    </source>
</evidence>
<proteinExistence type="inferred from homology"/>
<dbReference type="NCBIfam" id="TIGR01499">
    <property type="entry name" value="folC"/>
    <property type="match status" value="1"/>
</dbReference>
<dbReference type="PROSITE" id="PS01011">
    <property type="entry name" value="FOLYLPOLYGLU_SYNT_1"/>
    <property type="match status" value="1"/>
</dbReference>
<dbReference type="Proteomes" id="UP000694865">
    <property type="component" value="Unplaced"/>
</dbReference>
<dbReference type="PANTHER" id="PTHR11136:SF5">
    <property type="entry name" value="FOLYLPOLYGLUTAMATE SYNTHASE, MITOCHONDRIAL"/>
    <property type="match status" value="1"/>
</dbReference>
<dbReference type="Gene3D" id="3.40.1190.10">
    <property type="entry name" value="Mur-like, catalytic domain"/>
    <property type="match status" value="1"/>
</dbReference>
<dbReference type="SUPFAM" id="SSF53623">
    <property type="entry name" value="MurD-like peptide ligases, catalytic domain"/>
    <property type="match status" value="1"/>
</dbReference>
<dbReference type="PANTHER" id="PTHR11136">
    <property type="entry name" value="FOLYLPOLYGLUTAMATE SYNTHASE-RELATED"/>
    <property type="match status" value="1"/>
</dbReference>
<name>A0ABM0LZS2_SACKO</name>
<dbReference type="RefSeq" id="XP_006813263.1">
    <property type="nucleotide sequence ID" value="XM_006813200.1"/>
</dbReference>
<sequence>MCTEPFLDKIRNKSKVTGLAIPNSNSKNTKLTAYAGDIELFITNNEDFEPIFNNPLVLHPLRNEPYVLKHFVDAGITELDDIDGLNIIHISGTKGKGSVSAFCESILRAHGLKTGFYSSPHLIEVRERFRINGVPLTKEKFSKYFFEVYRKLESTMGEFDRAMPVHLRFLTIMAWHTFIQENVDVVILEVGMGGTYDCTNVVRRPTVTGINLVDFDHTKILGNTLDKIAWHKAGICKPGRPAFTVPQSKEATDTIIARAKELH</sequence>
<keyword evidence="5" id="KW-1185">Reference proteome</keyword>
<evidence type="ECO:0000256" key="3">
    <source>
        <dbReference type="ARBA" id="ARBA00022741"/>
    </source>
</evidence>
<comment type="similarity">
    <text evidence="1">Belongs to the folylpolyglutamate synthase family.</text>
</comment>
<organism evidence="5 6">
    <name type="scientific">Saccoglossus kowalevskii</name>
    <name type="common">Acorn worm</name>
    <dbReference type="NCBI Taxonomy" id="10224"/>
    <lineage>
        <taxon>Eukaryota</taxon>
        <taxon>Metazoa</taxon>
        <taxon>Hemichordata</taxon>
        <taxon>Enteropneusta</taxon>
        <taxon>Harrimaniidae</taxon>
        <taxon>Saccoglossus</taxon>
    </lineage>
</organism>
<protein>
    <submittedName>
        <fullName evidence="6">Folylpolyglutamate synthase, mitochondrial-like</fullName>
    </submittedName>
</protein>